<reference evidence="1 2" key="1">
    <citation type="submission" date="2018-06" db="EMBL/GenBank/DDBJ databases">
        <title>WGS assembly of Brassica rapa FPsc.</title>
        <authorList>
            <person name="Bowman J."/>
            <person name="Kohchi T."/>
            <person name="Yamato K."/>
            <person name="Jenkins J."/>
            <person name="Shu S."/>
            <person name="Ishizaki K."/>
            <person name="Yamaoka S."/>
            <person name="Nishihama R."/>
            <person name="Nakamura Y."/>
            <person name="Berger F."/>
            <person name="Adam C."/>
            <person name="Aki S."/>
            <person name="Althoff F."/>
            <person name="Araki T."/>
            <person name="Arteaga-Vazquez M."/>
            <person name="Balasubrmanian S."/>
            <person name="Bauer D."/>
            <person name="Boehm C."/>
            <person name="Briginshaw L."/>
            <person name="Caballero-Perez J."/>
            <person name="Catarino B."/>
            <person name="Chen F."/>
            <person name="Chiyoda S."/>
            <person name="Chovatia M."/>
            <person name="Davies K."/>
            <person name="Delmans M."/>
            <person name="Demura T."/>
            <person name="Dierschke T."/>
            <person name="Dolan L."/>
            <person name="Dorantes-Acosta A."/>
            <person name="Eklund D."/>
            <person name="Florent S."/>
            <person name="Flores-Sandoval E."/>
            <person name="Fujiyama A."/>
            <person name="Fukuzawa H."/>
            <person name="Galik B."/>
            <person name="Grimanelli D."/>
            <person name="Grimwood J."/>
            <person name="Grossniklaus U."/>
            <person name="Hamada T."/>
            <person name="Haseloff J."/>
            <person name="Hetherington A."/>
            <person name="Higo A."/>
            <person name="Hirakawa Y."/>
            <person name="Hundley H."/>
            <person name="Ikeda Y."/>
            <person name="Inoue K."/>
            <person name="Inoue S."/>
            <person name="Ishida S."/>
            <person name="Jia Q."/>
            <person name="Kakita M."/>
            <person name="Kanazawa T."/>
            <person name="Kawai Y."/>
            <person name="Kawashima T."/>
            <person name="Kennedy M."/>
            <person name="Kinose K."/>
            <person name="Kinoshita T."/>
            <person name="Kohara Y."/>
            <person name="Koide E."/>
            <person name="Komatsu K."/>
            <person name="Kopischke S."/>
            <person name="Kubo M."/>
            <person name="Kyozuka J."/>
            <person name="Lagercrantz U."/>
            <person name="Lin S."/>
            <person name="Lindquist E."/>
            <person name="Lipzen A."/>
            <person name="Lu C."/>
            <person name="Luna E."/>
            <person name="Martienssen R."/>
            <person name="Minamino N."/>
            <person name="Mizutani M."/>
            <person name="Mizutani M."/>
            <person name="Mochizuki N."/>
            <person name="Monte I."/>
            <person name="Mosher R."/>
            <person name="Nagasaki H."/>
            <person name="Nakagami H."/>
            <person name="Naramoto S."/>
            <person name="Nishitani K."/>
            <person name="Ohtani M."/>
            <person name="Okamoto T."/>
            <person name="Okumura M."/>
            <person name="Phillips J."/>
            <person name="Pollak B."/>
            <person name="Reinders A."/>
            <person name="Roevekamp M."/>
            <person name="Sano R."/>
            <person name="Sawa S."/>
            <person name="Schmid M."/>
            <person name="Shirakawa M."/>
            <person name="Solano R."/>
            <person name="Spunde A."/>
            <person name="Suetsugu N."/>
            <person name="Sugano S."/>
            <person name="Sugiyama A."/>
            <person name="Sun R."/>
            <person name="Suzuki Y."/>
            <person name="Takenaka M."/>
            <person name="Takezawa D."/>
            <person name="Tomogane H."/>
            <person name="Tsuzuki M."/>
            <person name="Ueda T."/>
            <person name="Umeda M."/>
            <person name="Ward J."/>
            <person name="Watanabe Y."/>
            <person name="Yazaki K."/>
            <person name="Yokoyama R."/>
            <person name="Yoshitake Y."/>
            <person name="Yotsui I."/>
            <person name="Zachgo S."/>
            <person name="Schmutz J."/>
        </authorList>
    </citation>
    <scope>NUCLEOTIDE SEQUENCE [LARGE SCALE GENOMIC DNA]</scope>
    <source>
        <strain evidence="2">cv. B-3</strain>
    </source>
</reference>
<gene>
    <name evidence="1" type="ORF">BRARA_B00666</name>
</gene>
<proteinExistence type="predicted"/>
<dbReference type="EMBL" id="CM010629">
    <property type="protein sequence ID" value="RID73515.1"/>
    <property type="molecule type" value="Genomic_DNA"/>
</dbReference>
<evidence type="ECO:0000313" key="1">
    <source>
        <dbReference type="EMBL" id="RID73515.1"/>
    </source>
</evidence>
<evidence type="ECO:0000313" key="2">
    <source>
        <dbReference type="Proteomes" id="UP000264353"/>
    </source>
</evidence>
<protein>
    <submittedName>
        <fullName evidence="1">Uncharacterized protein</fullName>
    </submittedName>
</protein>
<dbReference type="AlphaFoldDB" id="A0A398A7V0"/>
<sequence length="37" mass="4279">MQRPKLEIDWWRTSSLKVSSIVPMTLLTVSSIQQTFA</sequence>
<dbReference type="Proteomes" id="UP000264353">
    <property type="component" value="Chromosome A2"/>
</dbReference>
<organism evidence="1 2">
    <name type="scientific">Brassica campestris</name>
    <name type="common">Field mustard</name>
    <dbReference type="NCBI Taxonomy" id="3711"/>
    <lineage>
        <taxon>Eukaryota</taxon>
        <taxon>Viridiplantae</taxon>
        <taxon>Streptophyta</taxon>
        <taxon>Embryophyta</taxon>
        <taxon>Tracheophyta</taxon>
        <taxon>Spermatophyta</taxon>
        <taxon>Magnoliopsida</taxon>
        <taxon>eudicotyledons</taxon>
        <taxon>Gunneridae</taxon>
        <taxon>Pentapetalae</taxon>
        <taxon>rosids</taxon>
        <taxon>malvids</taxon>
        <taxon>Brassicales</taxon>
        <taxon>Brassicaceae</taxon>
        <taxon>Brassiceae</taxon>
        <taxon>Brassica</taxon>
    </lineage>
</organism>
<name>A0A398A7V0_BRACM</name>
<accession>A0A398A7V0</accession>